<proteinExistence type="predicted"/>
<keyword evidence="3" id="KW-1185">Reference proteome</keyword>
<name>A0AAE4CST6_9ACTN</name>
<evidence type="ECO:0000313" key="3">
    <source>
        <dbReference type="Proteomes" id="UP001183629"/>
    </source>
</evidence>
<dbReference type="AlphaFoldDB" id="A0AAE4CST6"/>
<comment type="caution">
    <text evidence="2">The sequence shown here is derived from an EMBL/GenBank/DDBJ whole genome shotgun (WGS) entry which is preliminary data.</text>
</comment>
<gene>
    <name evidence="2" type="ORF">J2S44_001893</name>
</gene>
<reference evidence="2 3" key="1">
    <citation type="submission" date="2023-07" db="EMBL/GenBank/DDBJ databases">
        <title>Sequencing the genomes of 1000 actinobacteria strains.</title>
        <authorList>
            <person name="Klenk H.-P."/>
        </authorList>
    </citation>
    <scope>NUCLEOTIDE SEQUENCE [LARGE SCALE GENOMIC DNA]</scope>
    <source>
        <strain evidence="2 3">DSM 44711</strain>
    </source>
</reference>
<evidence type="ECO:0000256" key="1">
    <source>
        <dbReference type="SAM" id="MobiDB-lite"/>
    </source>
</evidence>
<sequence length="69" mass="6841">MADARRIPSDDNRFIPSQNASGFCILLAPGTTHDEPPFPAADQGGAATAGDAARSDAATASGAAGLATR</sequence>
<protein>
    <submittedName>
        <fullName evidence="2">Uncharacterized protein</fullName>
    </submittedName>
</protein>
<accession>A0AAE4CST6</accession>
<feature type="region of interest" description="Disordered" evidence="1">
    <location>
        <begin position="27"/>
        <end position="69"/>
    </location>
</feature>
<dbReference type="RefSeq" id="WP_310410769.1">
    <property type="nucleotide sequence ID" value="NZ_JAVDYC010000001.1"/>
</dbReference>
<dbReference type="EMBL" id="JAVDYC010000001">
    <property type="protein sequence ID" value="MDR7321643.1"/>
    <property type="molecule type" value="Genomic_DNA"/>
</dbReference>
<evidence type="ECO:0000313" key="2">
    <source>
        <dbReference type="EMBL" id="MDR7321643.1"/>
    </source>
</evidence>
<feature type="compositionally biased region" description="Low complexity" evidence="1">
    <location>
        <begin position="40"/>
        <end position="69"/>
    </location>
</feature>
<dbReference type="Proteomes" id="UP001183629">
    <property type="component" value="Unassembled WGS sequence"/>
</dbReference>
<organism evidence="2 3">
    <name type="scientific">Catenuloplanes niger</name>
    <dbReference type="NCBI Taxonomy" id="587534"/>
    <lineage>
        <taxon>Bacteria</taxon>
        <taxon>Bacillati</taxon>
        <taxon>Actinomycetota</taxon>
        <taxon>Actinomycetes</taxon>
        <taxon>Micromonosporales</taxon>
        <taxon>Micromonosporaceae</taxon>
        <taxon>Catenuloplanes</taxon>
    </lineage>
</organism>